<dbReference type="EMBL" id="LAHD01000100">
    <property type="protein sequence ID" value="PHJ98423.1"/>
    <property type="molecule type" value="Genomic_DNA"/>
</dbReference>
<name>A0A9Q6EJ31_NOSLI</name>
<keyword evidence="1" id="KW-0472">Membrane</keyword>
<evidence type="ECO:0000313" key="2">
    <source>
        <dbReference type="EMBL" id="PHJ98423.1"/>
    </source>
</evidence>
<dbReference type="PANTHER" id="PTHR35733">
    <property type="entry name" value="OS02G0307800 PROTEIN"/>
    <property type="match status" value="1"/>
</dbReference>
<dbReference type="PANTHER" id="PTHR35733:SF1">
    <property type="entry name" value="OS02G0307800 PROTEIN"/>
    <property type="match status" value="1"/>
</dbReference>
<evidence type="ECO:0000256" key="1">
    <source>
        <dbReference type="SAM" id="Phobius"/>
    </source>
</evidence>
<feature type="transmembrane region" description="Helical" evidence="1">
    <location>
        <begin position="24"/>
        <end position="49"/>
    </location>
</feature>
<dbReference type="Proteomes" id="UP000222310">
    <property type="component" value="Unassembled WGS sequence"/>
</dbReference>
<comment type="caution">
    <text evidence="2">The sequence shown here is derived from an EMBL/GenBank/DDBJ whole genome shotgun (WGS) entry which is preliminary data.</text>
</comment>
<keyword evidence="1" id="KW-0812">Transmembrane</keyword>
<protein>
    <recommendedName>
        <fullName evidence="4">DUF3082 domain-containing protein</fullName>
    </recommendedName>
</protein>
<dbReference type="RefSeq" id="WP_099071239.1">
    <property type="nucleotide sequence ID" value="NZ_LAHD01000100.1"/>
</dbReference>
<sequence>MSDQNLTPKTDSQVQVTASPLRSIIGAVISGAMAFGLYSLMISIATSFATKPVHSLNPLVIKITSAVRTLVVGVVALGSGIFGIVAIGLLALTLQLLIQQLTKPKISES</sequence>
<dbReference type="Pfam" id="PF11282">
    <property type="entry name" value="DUF3082"/>
    <property type="match status" value="1"/>
</dbReference>
<evidence type="ECO:0008006" key="4">
    <source>
        <dbReference type="Google" id="ProtNLM"/>
    </source>
</evidence>
<dbReference type="GeneID" id="57094695"/>
<feature type="transmembrane region" description="Helical" evidence="1">
    <location>
        <begin position="70"/>
        <end position="98"/>
    </location>
</feature>
<dbReference type="InterPro" id="IPR021434">
    <property type="entry name" value="DUF3082"/>
</dbReference>
<gene>
    <name evidence="2" type="ORF">VF08_26985</name>
</gene>
<reference evidence="2 3" key="1">
    <citation type="submission" date="2015-02" db="EMBL/GenBank/DDBJ databases">
        <title>Nostoc linckia genome annotation.</title>
        <authorList>
            <person name="Zhou Z."/>
        </authorList>
    </citation>
    <scope>NUCLEOTIDE SEQUENCE [LARGE SCALE GENOMIC DNA]</scope>
    <source>
        <strain evidence="3">z8</strain>
    </source>
</reference>
<organism evidence="2 3">
    <name type="scientific">Nostoc linckia z8</name>
    <dbReference type="NCBI Taxonomy" id="1628746"/>
    <lineage>
        <taxon>Bacteria</taxon>
        <taxon>Bacillati</taxon>
        <taxon>Cyanobacteriota</taxon>
        <taxon>Cyanophyceae</taxon>
        <taxon>Nostocales</taxon>
        <taxon>Nostocaceae</taxon>
        <taxon>Nostoc</taxon>
    </lineage>
</organism>
<accession>A0A9Q6EJ31</accession>
<evidence type="ECO:0000313" key="3">
    <source>
        <dbReference type="Proteomes" id="UP000222310"/>
    </source>
</evidence>
<keyword evidence="1" id="KW-1133">Transmembrane helix</keyword>
<proteinExistence type="predicted"/>
<dbReference type="AlphaFoldDB" id="A0A9Q6EJ31"/>